<feature type="transmembrane region" description="Helical" evidence="13">
    <location>
        <begin position="420"/>
        <end position="443"/>
    </location>
</feature>
<evidence type="ECO:0000256" key="12">
    <source>
        <dbReference type="SAM" id="MobiDB-lite"/>
    </source>
</evidence>
<gene>
    <name evidence="16" type="primary">Adgrg2</name>
    <name evidence="16" type="ORF">REGSAT_R11681</name>
</gene>
<accession>A0A7K4XLR7</accession>
<comment type="caution">
    <text evidence="16">The sequence shown here is derived from an EMBL/GenBank/DDBJ whole genome shotgun (WGS) entry which is preliminary data.</text>
</comment>
<evidence type="ECO:0000256" key="7">
    <source>
        <dbReference type="ARBA" id="ARBA00023136"/>
    </source>
</evidence>
<evidence type="ECO:0000256" key="11">
    <source>
        <dbReference type="ARBA" id="ARBA00023224"/>
    </source>
</evidence>
<keyword evidence="4 13" id="KW-0812">Transmembrane</keyword>
<keyword evidence="7 13" id="KW-0472">Membrane</keyword>
<dbReference type="Pfam" id="PF00002">
    <property type="entry name" value="7tm_2"/>
    <property type="match status" value="1"/>
</dbReference>
<comment type="similarity">
    <text evidence="2">Belongs to the G-protein coupled receptor 2 family. Adhesion G-protein coupled receptor (ADGR) subfamily.</text>
</comment>
<organism evidence="16 17">
    <name type="scientific">Regulus satrapa</name>
    <name type="common">Golden-crowned kinglet</name>
    <dbReference type="NCBI Taxonomy" id="13245"/>
    <lineage>
        <taxon>Eukaryota</taxon>
        <taxon>Metazoa</taxon>
        <taxon>Chordata</taxon>
        <taxon>Craniata</taxon>
        <taxon>Vertebrata</taxon>
        <taxon>Euteleostomi</taxon>
        <taxon>Archelosauria</taxon>
        <taxon>Archosauria</taxon>
        <taxon>Dinosauria</taxon>
        <taxon>Saurischia</taxon>
        <taxon>Theropoda</taxon>
        <taxon>Coelurosauria</taxon>
        <taxon>Aves</taxon>
        <taxon>Neognathae</taxon>
        <taxon>Neoaves</taxon>
        <taxon>Telluraves</taxon>
        <taxon>Australaves</taxon>
        <taxon>Passeriformes</taxon>
        <taxon>Regulidae</taxon>
        <taxon>Regulus</taxon>
    </lineage>
</organism>
<dbReference type="SMART" id="SM00303">
    <property type="entry name" value="GPS"/>
    <property type="match status" value="1"/>
</dbReference>
<feature type="transmembrane region" description="Helical" evidence="13">
    <location>
        <begin position="455"/>
        <end position="478"/>
    </location>
</feature>
<dbReference type="GO" id="GO:0007189">
    <property type="term" value="P:adenylate cyclase-activating G protein-coupled receptor signaling pathway"/>
    <property type="evidence" value="ECO:0007669"/>
    <property type="project" value="TreeGrafter"/>
</dbReference>
<evidence type="ECO:0000256" key="6">
    <source>
        <dbReference type="ARBA" id="ARBA00023040"/>
    </source>
</evidence>
<dbReference type="InterPro" id="IPR057244">
    <property type="entry name" value="GAIN_B"/>
</dbReference>
<proteinExistence type="inferred from homology"/>
<keyword evidence="5 13" id="KW-1133">Transmembrane helix</keyword>
<evidence type="ECO:0000313" key="17">
    <source>
        <dbReference type="Proteomes" id="UP000529728"/>
    </source>
</evidence>
<name>A0A7K4XLR7_REGSA</name>
<dbReference type="InterPro" id="IPR017981">
    <property type="entry name" value="GPCR_2-like_7TM"/>
</dbReference>
<evidence type="ECO:0000256" key="4">
    <source>
        <dbReference type="ARBA" id="ARBA00022692"/>
    </source>
</evidence>
<dbReference type="Pfam" id="PF26574">
    <property type="entry name" value="GAIN_ADGRG2"/>
    <property type="match status" value="1"/>
</dbReference>
<evidence type="ECO:0000256" key="10">
    <source>
        <dbReference type="ARBA" id="ARBA00023180"/>
    </source>
</evidence>
<dbReference type="FunFam" id="2.60.220.50:FF:000003">
    <property type="entry name" value="adhesion G-protein coupled receptor G2 isoform X2"/>
    <property type="match status" value="1"/>
</dbReference>
<feature type="region of interest" description="Disordered" evidence="12">
    <location>
        <begin position="1"/>
        <end position="24"/>
    </location>
</feature>
<evidence type="ECO:0000256" key="13">
    <source>
        <dbReference type="SAM" id="Phobius"/>
    </source>
</evidence>
<dbReference type="PANTHER" id="PTHR12011">
    <property type="entry name" value="ADHESION G-PROTEIN COUPLED RECEPTOR"/>
    <property type="match status" value="1"/>
</dbReference>
<keyword evidence="3" id="KW-1003">Cell membrane</keyword>
<keyword evidence="17" id="KW-1185">Reference proteome</keyword>
<feature type="domain" description="G-protein coupled receptors family 2 profile 2" evidence="15">
    <location>
        <begin position="383"/>
        <end position="500"/>
    </location>
</feature>
<keyword evidence="6" id="KW-0297">G-protein coupled receptor</keyword>
<dbReference type="InterPro" id="IPR046338">
    <property type="entry name" value="GAIN_dom_sf"/>
</dbReference>
<feature type="domain" description="GAIN-B" evidence="14">
    <location>
        <begin position="217"/>
        <end position="373"/>
    </location>
</feature>
<dbReference type="InterPro" id="IPR000832">
    <property type="entry name" value="GPCR_2_secretin-like"/>
</dbReference>
<dbReference type="PROSITE" id="PS50221">
    <property type="entry name" value="GAIN_B"/>
    <property type="match status" value="1"/>
</dbReference>
<protein>
    <submittedName>
        <fullName evidence="16">AGRG2 protein</fullName>
    </submittedName>
</protein>
<evidence type="ECO:0000313" key="16">
    <source>
        <dbReference type="EMBL" id="NWR47893.1"/>
    </source>
</evidence>
<dbReference type="PANTHER" id="PTHR12011:SF264">
    <property type="entry name" value="ADHESION G-PROTEIN COUPLED RECEPTOR G2"/>
    <property type="match status" value="1"/>
</dbReference>
<dbReference type="PROSITE" id="PS50261">
    <property type="entry name" value="G_PROTEIN_RECEP_F2_4"/>
    <property type="match status" value="1"/>
</dbReference>
<evidence type="ECO:0000256" key="3">
    <source>
        <dbReference type="ARBA" id="ARBA00022475"/>
    </source>
</evidence>
<dbReference type="Gene3D" id="2.60.220.50">
    <property type="match status" value="1"/>
</dbReference>
<dbReference type="OrthoDB" id="10037534at2759"/>
<keyword evidence="10" id="KW-0325">Glycoprotein</keyword>
<evidence type="ECO:0000256" key="2">
    <source>
        <dbReference type="ARBA" id="ARBA00007343"/>
    </source>
</evidence>
<evidence type="ECO:0000259" key="14">
    <source>
        <dbReference type="PROSITE" id="PS50221"/>
    </source>
</evidence>
<evidence type="ECO:0000259" key="15">
    <source>
        <dbReference type="PROSITE" id="PS50261"/>
    </source>
</evidence>
<dbReference type="InterPro" id="IPR058857">
    <property type="entry name" value="GAIN_ADGRG2/6"/>
</dbReference>
<comment type="subcellular location">
    <subcellularLocation>
        <location evidence="1">Cell membrane</location>
        <topology evidence="1">Multi-pass membrane protein</topology>
    </subcellularLocation>
</comment>
<dbReference type="GO" id="GO:0005886">
    <property type="term" value="C:plasma membrane"/>
    <property type="evidence" value="ECO:0007669"/>
    <property type="project" value="TreeGrafter"/>
</dbReference>
<feature type="non-terminal residue" evidence="16">
    <location>
        <position position="1"/>
    </location>
</feature>
<dbReference type="AlphaFoldDB" id="A0A7K4XLR7"/>
<evidence type="ECO:0000256" key="1">
    <source>
        <dbReference type="ARBA" id="ARBA00004651"/>
    </source>
</evidence>
<keyword evidence="11" id="KW-0807">Transducer</keyword>
<dbReference type="GO" id="GO:0004930">
    <property type="term" value="F:G protein-coupled receptor activity"/>
    <property type="evidence" value="ECO:0007669"/>
    <property type="project" value="InterPro"/>
</dbReference>
<sequence>TKHSSLSSSEPHKLPIVNPHSEPVTKSVAQIPPATSQPMSGRKNVSTVPIVPLTPFTPTVSPVNHSVSASRPHSTADGHGTPELFNFSASPSLHHLLNTMFDFLFVTGKTLSATTNRTSVHTSISIITAEQIVSNIENDLAAGKIEPKDVERMVNEVSSILTASQPLPPRISNRIIKLVDHIGLKVNLSTSSAEFVSPSLALAVVKTNRLRSNQMFFAVQDSADLQISLGVQTIQNLNNLGSITLPASLLRNLPTEELNMASRIIFNFFKKTTVFQDPSLKNASLISSVISSSVANLTIRNLTTNVTVILQNIKPNQDNSTVRCVFWDFNKNGGHGGWSYEGCIVKESRVNETVCSCNHLTSFAVLMDFYGNPPLNPTQELVLTFISYIGCGLSAIFLSVTLVTYIAFEKIRRDYPSKILIQLCAALLLLNLVFLLDSWIALYDTRGLCIAVAVFLHYFLLVSFTWMGLEAFHMYLALVKVFNTYVRKYILKFCVVGWGM</sequence>
<dbReference type="Proteomes" id="UP000529728">
    <property type="component" value="Unassembled WGS sequence"/>
</dbReference>
<dbReference type="Gene3D" id="1.20.1070.10">
    <property type="entry name" value="Rhodopsin 7-helix transmembrane proteins"/>
    <property type="match status" value="1"/>
</dbReference>
<dbReference type="InterPro" id="IPR000203">
    <property type="entry name" value="GPS"/>
</dbReference>
<evidence type="ECO:0000256" key="5">
    <source>
        <dbReference type="ARBA" id="ARBA00022989"/>
    </source>
</evidence>
<reference evidence="16 17" key="1">
    <citation type="submission" date="2019-09" db="EMBL/GenBank/DDBJ databases">
        <title>Bird 10,000 Genomes (B10K) Project - Family phase.</title>
        <authorList>
            <person name="Zhang G."/>
        </authorList>
    </citation>
    <scope>NUCLEOTIDE SEQUENCE [LARGE SCALE GENOMIC DNA]</scope>
    <source>
        <strain evidence="16">B10K-DU-001-18</strain>
        <tissue evidence="16">Muscle</tissue>
    </source>
</reference>
<evidence type="ECO:0000256" key="8">
    <source>
        <dbReference type="ARBA" id="ARBA00023157"/>
    </source>
</evidence>
<dbReference type="EMBL" id="VWZN01012623">
    <property type="protein sequence ID" value="NWR47893.1"/>
    <property type="molecule type" value="Genomic_DNA"/>
</dbReference>
<keyword evidence="8" id="KW-1015">Disulfide bond</keyword>
<dbReference type="Pfam" id="PF01825">
    <property type="entry name" value="GPS"/>
    <property type="match status" value="1"/>
</dbReference>
<keyword evidence="9" id="KW-0675">Receptor</keyword>
<dbReference type="GO" id="GO:0007166">
    <property type="term" value="P:cell surface receptor signaling pathway"/>
    <property type="evidence" value="ECO:0007669"/>
    <property type="project" value="InterPro"/>
</dbReference>
<evidence type="ECO:0000256" key="9">
    <source>
        <dbReference type="ARBA" id="ARBA00023170"/>
    </source>
</evidence>
<dbReference type="PRINTS" id="PR00249">
    <property type="entry name" value="GPCRSECRETIN"/>
</dbReference>
<feature type="non-terminal residue" evidence="16">
    <location>
        <position position="500"/>
    </location>
</feature>
<feature type="transmembrane region" description="Helical" evidence="13">
    <location>
        <begin position="385"/>
        <end position="408"/>
    </location>
</feature>